<evidence type="ECO:0000256" key="4">
    <source>
        <dbReference type="ARBA" id="ARBA00022741"/>
    </source>
</evidence>
<keyword evidence="2" id="KW-0436">Ligase</keyword>
<dbReference type="InterPro" id="IPR013221">
    <property type="entry name" value="Mur_ligase_cen"/>
</dbReference>
<dbReference type="Gene3D" id="3.40.1190.10">
    <property type="entry name" value="Mur-like, catalytic domain"/>
    <property type="match status" value="1"/>
</dbReference>
<dbReference type="EMBL" id="LAZR01006740">
    <property type="protein sequence ID" value="KKM89961.1"/>
    <property type="molecule type" value="Genomic_DNA"/>
</dbReference>
<evidence type="ECO:0000256" key="3">
    <source>
        <dbReference type="ARBA" id="ARBA00022723"/>
    </source>
</evidence>
<dbReference type="PANTHER" id="PTHR11136:SF0">
    <property type="entry name" value="DIHYDROFOLATE SYNTHETASE-RELATED"/>
    <property type="match status" value="1"/>
</dbReference>
<accession>A0A0F9LSB2</accession>
<evidence type="ECO:0000259" key="8">
    <source>
        <dbReference type="Pfam" id="PF08245"/>
    </source>
</evidence>
<dbReference type="PANTHER" id="PTHR11136">
    <property type="entry name" value="FOLYLPOLYGLUTAMATE SYNTHASE-RELATED"/>
    <property type="match status" value="1"/>
</dbReference>
<dbReference type="InterPro" id="IPR001645">
    <property type="entry name" value="Folylpolyglutamate_synth"/>
</dbReference>
<feature type="domain" description="Mur ligase C-terminal" evidence="7">
    <location>
        <begin position="305"/>
        <end position="424"/>
    </location>
</feature>
<comment type="caution">
    <text evidence="9">The sequence shown here is derived from an EMBL/GenBank/DDBJ whole genome shotgun (WGS) entry which is preliminary data.</text>
</comment>
<dbReference type="PIRSF" id="PIRSF001563">
    <property type="entry name" value="Folylpolyglu_synth"/>
    <property type="match status" value="1"/>
</dbReference>
<dbReference type="GO" id="GO:0005737">
    <property type="term" value="C:cytoplasm"/>
    <property type="evidence" value="ECO:0007669"/>
    <property type="project" value="TreeGrafter"/>
</dbReference>
<protein>
    <recommendedName>
        <fullName evidence="10">Mur ligase central domain-containing protein</fullName>
    </recommendedName>
</protein>
<dbReference type="GO" id="GO:0046872">
    <property type="term" value="F:metal ion binding"/>
    <property type="evidence" value="ECO:0007669"/>
    <property type="project" value="UniProtKB-KW"/>
</dbReference>
<evidence type="ECO:0008006" key="10">
    <source>
        <dbReference type="Google" id="ProtNLM"/>
    </source>
</evidence>
<dbReference type="InterPro" id="IPR004101">
    <property type="entry name" value="Mur_ligase_C"/>
</dbReference>
<keyword evidence="4" id="KW-0547">Nucleotide-binding</keyword>
<dbReference type="GO" id="GO:0008841">
    <property type="term" value="F:dihydrofolate synthase activity"/>
    <property type="evidence" value="ECO:0007669"/>
    <property type="project" value="TreeGrafter"/>
</dbReference>
<dbReference type="InterPro" id="IPR036615">
    <property type="entry name" value="Mur_ligase_C_dom_sf"/>
</dbReference>
<dbReference type="Pfam" id="PF02875">
    <property type="entry name" value="Mur_ligase_C"/>
    <property type="match status" value="1"/>
</dbReference>
<dbReference type="NCBIfam" id="TIGR01499">
    <property type="entry name" value="folC"/>
    <property type="match status" value="1"/>
</dbReference>
<dbReference type="SUPFAM" id="SSF53623">
    <property type="entry name" value="MurD-like peptide ligases, catalytic domain"/>
    <property type="match status" value="1"/>
</dbReference>
<evidence type="ECO:0000313" key="9">
    <source>
        <dbReference type="EMBL" id="KKM89961.1"/>
    </source>
</evidence>
<organism evidence="9">
    <name type="scientific">marine sediment metagenome</name>
    <dbReference type="NCBI Taxonomy" id="412755"/>
    <lineage>
        <taxon>unclassified sequences</taxon>
        <taxon>metagenomes</taxon>
        <taxon>ecological metagenomes</taxon>
    </lineage>
</organism>
<dbReference type="GO" id="GO:0005524">
    <property type="term" value="F:ATP binding"/>
    <property type="evidence" value="ECO:0007669"/>
    <property type="project" value="UniProtKB-KW"/>
</dbReference>
<dbReference type="InterPro" id="IPR036565">
    <property type="entry name" value="Mur-like_cat_sf"/>
</dbReference>
<keyword evidence="5" id="KW-0067">ATP-binding</keyword>
<feature type="domain" description="Mur ligase central" evidence="8">
    <location>
        <begin position="56"/>
        <end position="278"/>
    </location>
</feature>
<proteinExistence type="inferred from homology"/>
<dbReference type="AlphaFoldDB" id="A0A0F9LSB2"/>
<evidence type="ECO:0000256" key="1">
    <source>
        <dbReference type="ARBA" id="ARBA00008276"/>
    </source>
</evidence>
<name>A0A0F9LSB2_9ZZZZ</name>
<dbReference type="Pfam" id="PF08245">
    <property type="entry name" value="Mur_ligase_M"/>
    <property type="match status" value="1"/>
</dbReference>
<keyword evidence="3" id="KW-0479">Metal-binding</keyword>
<reference evidence="9" key="1">
    <citation type="journal article" date="2015" name="Nature">
        <title>Complex archaea that bridge the gap between prokaryotes and eukaryotes.</title>
        <authorList>
            <person name="Spang A."/>
            <person name="Saw J.H."/>
            <person name="Jorgensen S.L."/>
            <person name="Zaremba-Niedzwiedzka K."/>
            <person name="Martijn J."/>
            <person name="Lind A.E."/>
            <person name="van Eijk R."/>
            <person name="Schleper C."/>
            <person name="Guy L."/>
            <person name="Ettema T.J."/>
        </authorList>
    </citation>
    <scope>NUCLEOTIDE SEQUENCE</scope>
</reference>
<dbReference type="SUPFAM" id="SSF53244">
    <property type="entry name" value="MurD-like peptide ligases, peptide-binding domain"/>
    <property type="match status" value="1"/>
</dbReference>
<keyword evidence="6" id="KW-0460">Magnesium</keyword>
<dbReference type="GO" id="GO:0004326">
    <property type="term" value="F:tetrahydrofolylpolyglutamate synthase activity"/>
    <property type="evidence" value="ECO:0007669"/>
    <property type="project" value="InterPro"/>
</dbReference>
<dbReference type="Gene3D" id="3.90.190.20">
    <property type="entry name" value="Mur ligase, C-terminal domain"/>
    <property type="match status" value="1"/>
</dbReference>
<evidence type="ECO:0000256" key="6">
    <source>
        <dbReference type="ARBA" id="ARBA00022842"/>
    </source>
</evidence>
<evidence type="ECO:0000256" key="5">
    <source>
        <dbReference type="ARBA" id="ARBA00022840"/>
    </source>
</evidence>
<evidence type="ECO:0000259" key="7">
    <source>
        <dbReference type="Pfam" id="PF02875"/>
    </source>
</evidence>
<sequence length="452" mass="50003">MKIGNIGQALDYLYSFINYETDSSYSYESIHYNVDRTIRLLDLLDNPQNGLKIIHVAGTKGKGSVCQILNTLLGSLDYITGVFTSPHIDRINERITVNGQQIKDEELIGLMNLFHPLIESFPVDSKPTTFEILTAMAVHYFKMKGVEFIILETGMGGRFDSTNFSDPVLSVITSISYDHVDKLGEHIHQIAAEKAGIIKKSKPVVVGYQVYDVFDIFKKKSVEGGSACYSTGELCSYDILSATEKGTIFHANINGLVLKNVFISLPGEHQVENAVLALHGLKILGLLPMGRTIRKALKNVHMPARLELIAKNRRYLLDSAHNEDSSRVLVRAVKKAYHYNKLVTVAGIVKGKDINGILKNLATISDSLIITEPVTHKDLDTEHVYKKARELYPSAVLKKSLKDAVAYAVEISCGDDLILITGSFYTTSPARSWITAETASRLPGTRDKNSSP</sequence>
<evidence type="ECO:0000256" key="2">
    <source>
        <dbReference type="ARBA" id="ARBA00022598"/>
    </source>
</evidence>
<comment type="similarity">
    <text evidence="1">Belongs to the folylpolyglutamate synthase family.</text>
</comment>
<gene>
    <name evidence="9" type="ORF">LCGC14_1243460</name>
</gene>